<dbReference type="SUPFAM" id="SSF53613">
    <property type="entry name" value="Ribokinase-like"/>
    <property type="match status" value="1"/>
</dbReference>
<sequence length="343" mass="36528">MDGADHLGQSVKRMSAPLSITGIGAAFVDAIAPVDDDFIHAHNIGKGVTTLVDTHKLGYLLESLTDPLLLPGGSTANLLCGLAVQGYPSTFIGRTGDDRYGEIFREAFLPYGINFPHDRLEGRTTSVCIALLTPDKERSFVVSRHTASYALKAQDLPLPPDSIDTYICIEANMALSPAGCHPDESVLAAALIMYGNSRRRLVLGLNDRDIVADMRPLIQQSLSFGNVMIMGNMNECLALFDEHDMALAFAKAQSTGRDFIITNGANGAYVVTPDSIDHIPGPDLPPEQVVSTVGAGDQFAAGFIAGMIEGKPYIEAAHQGTAAAGRIIQQRGGRPALPQGEKK</sequence>
<dbReference type="Gene3D" id="3.40.1190.20">
    <property type="match status" value="1"/>
</dbReference>
<evidence type="ECO:0000313" key="6">
    <source>
        <dbReference type="Proteomes" id="UP000595362"/>
    </source>
</evidence>
<dbReference type="InterPro" id="IPR052700">
    <property type="entry name" value="Carb_kinase_PfkB-like"/>
</dbReference>
<gene>
    <name evidence="5" type="ORF">HYS17_11110</name>
</gene>
<feature type="domain" description="Carbohydrate kinase PfkB" evidence="4">
    <location>
        <begin position="71"/>
        <end position="338"/>
    </location>
</feature>
<keyword evidence="3 5" id="KW-0418">Kinase</keyword>
<evidence type="ECO:0000313" key="5">
    <source>
        <dbReference type="EMBL" id="QQG36028.1"/>
    </source>
</evidence>
<dbReference type="EMBL" id="CP066681">
    <property type="protein sequence ID" value="QQG36028.1"/>
    <property type="molecule type" value="Genomic_DNA"/>
</dbReference>
<dbReference type="AlphaFoldDB" id="A0A7T5R1W2"/>
<accession>A0A7T5R1W2</accession>
<protein>
    <submittedName>
        <fullName evidence="5">Adenosine kinase</fullName>
    </submittedName>
</protein>
<dbReference type="PANTHER" id="PTHR43320">
    <property type="entry name" value="SUGAR KINASE"/>
    <property type="match status" value="1"/>
</dbReference>
<dbReference type="PANTHER" id="PTHR43320:SF3">
    <property type="entry name" value="CARBOHYDRATE KINASE PFKB DOMAIN-CONTAINING PROTEIN"/>
    <property type="match status" value="1"/>
</dbReference>
<dbReference type="Proteomes" id="UP000595362">
    <property type="component" value="Chromosome"/>
</dbReference>
<proteinExistence type="inferred from homology"/>
<comment type="similarity">
    <text evidence="1">Belongs to the carbohydrate kinase PfkB family.</text>
</comment>
<dbReference type="GO" id="GO:0016301">
    <property type="term" value="F:kinase activity"/>
    <property type="evidence" value="ECO:0007669"/>
    <property type="project" value="UniProtKB-KW"/>
</dbReference>
<dbReference type="PROSITE" id="PS00584">
    <property type="entry name" value="PFKB_KINASES_2"/>
    <property type="match status" value="1"/>
</dbReference>
<dbReference type="InterPro" id="IPR002173">
    <property type="entry name" value="Carboh/pur_kinase_PfkB_CS"/>
</dbReference>
<dbReference type="Pfam" id="PF00294">
    <property type="entry name" value="PfkB"/>
    <property type="match status" value="1"/>
</dbReference>
<evidence type="ECO:0000256" key="3">
    <source>
        <dbReference type="ARBA" id="ARBA00022777"/>
    </source>
</evidence>
<organism evidence="5 6">
    <name type="scientific">Micavibrio aeruginosavorus</name>
    <dbReference type="NCBI Taxonomy" id="349221"/>
    <lineage>
        <taxon>Bacteria</taxon>
        <taxon>Pseudomonadati</taxon>
        <taxon>Bdellovibrionota</taxon>
        <taxon>Bdellovibrionia</taxon>
        <taxon>Bdellovibrionales</taxon>
        <taxon>Pseudobdellovibrionaceae</taxon>
        <taxon>Micavibrio</taxon>
    </lineage>
</organism>
<evidence type="ECO:0000256" key="1">
    <source>
        <dbReference type="ARBA" id="ARBA00010688"/>
    </source>
</evidence>
<keyword evidence="2" id="KW-0808">Transferase</keyword>
<dbReference type="CDD" id="cd01168">
    <property type="entry name" value="adenosine_kinase"/>
    <property type="match status" value="1"/>
</dbReference>
<evidence type="ECO:0000259" key="4">
    <source>
        <dbReference type="Pfam" id="PF00294"/>
    </source>
</evidence>
<dbReference type="InterPro" id="IPR011611">
    <property type="entry name" value="PfkB_dom"/>
</dbReference>
<name>A0A7T5R1W2_9BACT</name>
<evidence type="ECO:0000256" key="2">
    <source>
        <dbReference type="ARBA" id="ARBA00022679"/>
    </source>
</evidence>
<reference evidence="5 6" key="1">
    <citation type="submission" date="2020-07" db="EMBL/GenBank/DDBJ databases">
        <title>Huge and variable diversity of episymbiotic CPR bacteria and DPANN archaea in groundwater ecosystems.</title>
        <authorList>
            <person name="He C.Y."/>
            <person name="Keren R."/>
            <person name="Whittaker M."/>
            <person name="Farag I.F."/>
            <person name="Doudna J."/>
            <person name="Cate J.H.D."/>
            <person name="Banfield J.F."/>
        </authorList>
    </citation>
    <scope>NUCLEOTIDE SEQUENCE [LARGE SCALE GENOMIC DNA]</scope>
    <source>
        <strain evidence="5">NC_groundwater_70_Ag_B-0.1um_54_66</strain>
    </source>
</reference>
<dbReference type="InterPro" id="IPR029056">
    <property type="entry name" value="Ribokinase-like"/>
</dbReference>